<name>K6YWH4_9ALTE</name>
<reference evidence="1 2" key="1">
    <citation type="journal article" date="2017" name="Antonie Van Leeuwenhoek">
        <title>Rhizobium rhizosphaerae sp. nov., a novel species isolated from rice rhizosphere.</title>
        <authorList>
            <person name="Zhao J.J."/>
            <person name="Zhang J."/>
            <person name="Zhang R.J."/>
            <person name="Zhang C.W."/>
            <person name="Yin H.Q."/>
            <person name="Zhang X.X."/>
        </authorList>
    </citation>
    <scope>NUCLEOTIDE SEQUENCE [LARGE SCALE GENOMIC DNA]</scope>
    <source>
        <strain evidence="1 2">BSs20135</strain>
    </source>
</reference>
<keyword evidence="2" id="KW-1185">Reference proteome</keyword>
<dbReference type="AlphaFoldDB" id="K6YWH4"/>
<dbReference type="STRING" id="493475.GARC_4146"/>
<proteinExistence type="predicted"/>
<comment type="caution">
    <text evidence="1">The sequence shown here is derived from an EMBL/GenBank/DDBJ whole genome shotgun (WGS) entry which is preliminary data.</text>
</comment>
<dbReference type="Proteomes" id="UP000006327">
    <property type="component" value="Unassembled WGS sequence"/>
</dbReference>
<evidence type="ECO:0000313" key="2">
    <source>
        <dbReference type="Proteomes" id="UP000006327"/>
    </source>
</evidence>
<accession>K6YWH4</accession>
<dbReference type="EMBL" id="BAEO01000060">
    <property type="protein sequence ID" value="GAC21088.1"/>
    <property type="molecule type" value="Genomic_DNA"/>
</dbReference>
<organism evidence="1 2">
    <name type="scientific">Paraglaciecola arctica BSs20135</name>
    <dbReference type="NCBI Taxonomy" id="493475"/>
    <lineage>
        <taxon>Bacteria</taxon>
        <taxon>Pseudomonadati</taxon>
        <taxon>Pseudomonadota</taxon>
        <taxon>Gammaproteobacteria</taxon>
        <taxon>Alteromonadales</taxon>
        <taxon>Alteromonadaceae</taxon>
        <taxon>Paraglaciecola</taxon>
    </lineage>
</organism>
<gene>
    <name evidence="1" type="ORF">GARC_4146</name>
</gene>
<sequence length="55" mass="6358">MFLCIKPHYVNRKRTPQIKDIITFSISKDKNGRNSAIDATFSGEKLKVKKSPRNH</sequence>
<protein>
    <submittedName>
        <fullName evidence="1">Uncharacterized protein</fullName>
    </submittedName>
</protein>
<evidence type="ECO:0000313" key="1">
    <source>
        <dbReference type="EMBL" id="GAC21088.1"/>
    </source>
</evidence>